<evidence type="ECO:0000313" key="3">
    <source>
        <dbReference type="Proteomes" id="UP000443582"/>
    </source>
</evidence>
<feature type="compositionally biased region" description="Basic and acidic residues" evidence="1">
    <location>
        <begin position="12"/>
        <end position="22"/>
    </location>
</feature>
<reference evidence="3" key="1">
    <citation type="journal article" date="2019" name="Int. J. Syst. Evol. Microbiol.">
        <title>Halobacteriovorax valvorus sp. nov., a novel prokaryotic predator isolated from coastal seawater of China.</title>
        <authorList>
            <person name="Chen M.-X."/>
        </authorList>
    </citation>
    <scope>NUCLEOTIDE SEQUENCE [LARGE SCALE GENOMIC DNA]</scope>
    <source>
        <strain evidence="3">BL9</strain>
    </source>
</reference>
<keyword evidence="3" id="KW-1185">Reference proteome</keyword>
<sequence>MTSKESQSAKFIDLHGHHSSSKSEDRDFLYIYSYSPKINDLPEEGQFFSAGVHPWEIEDARTSFEEVKRLCGDSNCLMVGEAGLDRSIVDDSDLRQQEEVFKWHIQLANELKKPLIIHNVKCLSEIFRLHKQFPNHSNWVLHDFNGSLSDIQECQKRSIAMSLGPRFYESQTARIAHTISDHKIDLNLIFFETDERGDINIQTIYEKFAQKQEIEIDDLKDRIWQNLKALLGTNLTS</sequence>
<dbReference type="Proteomes" id="UP000443582">
    <property type="component" value="Unassembled WGS sequence"/>
</dbReference>
<dbReference type="InterPro" id="IPR001130">
    <property type="entry name" value="TatD-like"/>
</dbReference>
<dbReference type="EMBL" id="QDKL01000003">
    <property type="protein sequence ID" value="RZF20854.1"/>
    <property type="molecule type" value="Genomic_DNA"/>
</dbReference>
<dbReference type="PANTHER" id="PTHR46124:SF2">
    <property type="entry name" value="D-AMINOACYL-TRNA DEACYLASE"/>
    <property type="match status" value="1"/>
</dbReference>
<evidence type="ECO:0000256" key="1">
    <source>
        <dbReference type="SAM" id="MobiDB-lite"/>
    </source>
</evidence>
<dbReference type="InterPro" id="IPR032466">
    <property type="entry name" value="Metal_Hydrolase"/>
</dbReference>
<organism evidence="2 3">
    <name type="scientific">Halobacteriovorax vibrionivorans</name>
    <dbReference type="NCBI Taxonomy" id="2152716"/>
    <lineage>
        <taxon>Bacteria</taxon>
        <taxon>Pseudomonadati</taxon>
        <taxon>Bdellovibrionota</taxon>
        <taxon>Bacteriovoracia</taxon>
        <taxon>Bacteriovoracales</taxon>
        <taxon>Halobacteriovoraceae</taxon>
        <taxon>Halobacteriovorax</taxon>
    </lineage>
</organism>
<dbReference type="PANTHER" id="PTHR46124">
    <property type="entry name" value="D-AMINOACYL-TRNA DEACYLASE"/>
    <property type="match status" value="1"/>
</dbReference>
<gene>
    <name evidence="2" type="ORF">DAY19_12775</name>
</gene>
<dbReference type="RefSeq" id="WP_115363076.1">
    <property type="nucleotide sequence ID" value="NZ_QDKL01000003.1"/>
</dbReference>
<dbReference type="Pfam" id="PF01026">
    <property type="entry name" value="TatD_DNase"/>
    <property type="match status" value="1"/>
</dbReference>
<name>A0ABY0IE96_9BACT</name>
<dbReference type="SUPFAM" id="SSF51556">
    <property type="entry name" value="Metallo-dependent hydrolases"/>
    <property type="match status" value="1"/>
</dbReference>
<protein>
    <submittedName>
        <fullName evidence="2">TatD family deoxyribonuclease</fullName>
    </submittedName>
</protein>
<feature type="region of interest" description="Disordered" evidence="1">
    <location>
        <begin position="1"/>
        <end position="22"/>
    </location>
</feature>
<evidence type="ECO:0000313" key="2">
    <source>
        <dbReference type="EMBL" id="RZF20854.1"/>
    </source>
</evidence>
<proteinExistence type="predicted"/>
<comment type="caution">
    <text evidence="2">The sequence shown here is derived from an EMBL/GenBank/DDBJ whole genome shotgun (WGS) entry which is preliminary data.</text>
</comment>
<accession>A0ABY0IE96</accession>
<dbReference type="Gene3D" id="3.20.20.140">
    <property type="entry name" value="Metal-dependent hydrolases"/>
    <property type="match status" value="1"/>
</dbReference>